<accession>A0AAD7GG70</accession>
<gene>
    <name evidence="5" type="ORF">B0H17DRAFT_1159500</name>
</gene>
<dbReference type="Pfam" id="PF07992">
    <property type="entry name" value="Pyr_redox_2"/>
    <property type="match status" value="1"/>
</dbReference>
<keyword evidence="6" id="KW-1185">Reference proteome</keyword>
<evidence type="ECO:0000256" key="2">
    <source>
        <dbReference type="ARBA" id="ARBA00022630"/>
    </source>
</evidence>
<protein>
    <recommendedName>
        <fullName evidence="4">FAD/NAD(P)-binding domain-containing protein</fullName>
    </recommendedName>
</protein>
<dbReference type="PRINTS" id="PR00368">
    <property type="entry name" value="FADPNR"/>
</dbReference>
<dbReference type="PANTHER" id="PTHR48105">
    <property type="entry name" value="THIOREDOXIN REDUCTASE 1-RELATED-RELATED"/>
    <property type="match status" value="1"/>
</dbReference>
<comment type="caution">
    <text evidence="5">The sequence shown here is derived from an EMBL/GenBank/DDBJ whole genome shotgun (WGS) entry which is preliminary data.</text>
</comment>
<comment type="similarity">
    <text evidence="1">Belongs to the class-II pyridine nucleotide-disulfide oxidoreductase family.</text>
</comment>
<evidence type="ECO:0000313" key="5">
    <source>
        <dbReference type="EMBL" id="KAJ7693390.1"/>
    </source>
</evidence>
<dbReference type="InterPro" id="IPR036188">
    <property type="entry name" value="FAD/NAD-bd_sf"/>
</dbReference>
<dbReference type="InterPro" id="IPR023753">
    <property type="entry name" value="FAD/NAD-binding_dom"/>
</dbReference>
<evidence type="ECO:0000259" key="4">
    <source>
        <dbReference type="Pfam" id="PF07992"/>
    </source>
</evidence>
<keyword evidence="3" id="KW-0560">Oxidoreductase</keyword>
<evidence type="ECO:0000256" key="1">
    <source>
        <dbReference type="ARBA" id="ARBA00009333"/>
    </source>
</evidence>
<evidence type="ECO:0000313" key="6">
    <source>
        <dbReference type="Proteomes" id="UP001221757"/>
    </source>
</evidence>
<dbReference type="Gene3D" id="3.50.50.60">
    <property type="entry name" value="FAD/NAD(P)-binding domain"/>
    <property type="match status" value="2"/>
</dbReference>
<dbReference type="GO" id="GO:0097237">
    <property type="term" value="P:cellular response to toxic substance"/>
    <property type="evidence" value="ECO:0007669"/>
    <property type="project" value="UniProtKB-ARBA"/>
</dbReference>
<dbReference type="EMBL" id="JARKIE010000046">
    <property type="protein sequence ID" value="KAJ7693390.1"/>
    <property type="molecule type" value="Genomic_DNA"/>
</dbReference>
<dbReference type="InterPro" id="IPR050097">
    <property type="entry name" value="Ferredoxin-NADP_redctase_2"/>
</dbReference>
<dbReference type="GO" id="GO:0016491">
    <property type="term" value="F:oxidoreductase activity"/>
    <property type="evidence" value="ECO:0007669"/>
    <property type="project" value="UniProtKB-KW"/>
</dbReference>
<keyword evidence="2" id="KW-0285">Flavoprotein</keyword>
<feature type="domain" description="FAD/NAD(P)-binding" evidence="4">
    <location>
        <begin position="231"/>
        <end position="319"/>
    </location>
</feature>
<organism evidence="5 6">
    <name type="scientific">Mycena rosella</name>
    <name type="common">Pink bonnet</name>
    <name type="synonym">Agaricus rosellus</name>
    <dbReference type="NCBI Taxonomy" id="1033263"/>
    <lineage>
        <taxon>Eukaryota</taxon>
        <taxon>Fungi</taxon>
        <taxon>Dikarya</taxon>
        <taxon>Basidiomycota</taxon>
        <taxon>Agaricomycotina</taxon>
        <taxon>Agaricomycetes</taxon>
        <taxon>Agaricomycetidae</taxon>
        <taxon>Agaricales</taxon>
        <taxon>Marasmiineae</taxon>
        <taxon>Mycenaceae</taxon>
        <taxon>Mycena</taxon>
    </lineage>
</organism>
<dbReference type="AlphaFoldDB" id="A0AAD7GG70"/>
<dbReference type="Proteomes" id="UP001221757">
    <property type="component" value="Unassembled WGS sequence"/>
</dbReference>
<reference evidence="5" key="1">
    <citation type="submission" date="2023-03" db="EMBL/GenBank/DDBJ databases">
        <title>Massive genome expansion in bonnet fungi (Mycena s.s.) driven by repeated elements and novel gene families across ecological guilds.</title>
        <authorList>
            <consortium name="Lawrence Berkeley National Laboratory"/>
            <person name="Harder C.B."/>
            <person name="Miyauchi S."/>
            <person name="Viragh M."/>
            <person name="Kuo A."/>
            <person name="Thoen E."/>
            <person name="Andreopoulos B."/>
            <person name="Lu D."/>
            <person name="Skrede I."/>
            <person name="Drula E."/>
            <person name="Henrissat B."/>
            <person name="Morin E."/>
            <person name="Kohler A."/>
            <person name="Barry K."/>
            <person name="LaButti K."/>
            <person name="Morin E."/>
            <person name="Salamov A."/>
            <person name="Lipzen A."/>
            <person name="Mereny Z."/>
            <person name="Hegedus B."/>
            <person name="Baldrian P."/>
            <person name="Stursova M."/>
            <person name="Weitz H."/>
            <person name="Taylor A."/>
            <person name="Grigoriev I.V."/>
            <person name="Nagy L.G."/>
            <person name="Martin F."/>
            <person name="Kauserud H."/>
        </authorList>
    </citation>
    <scope>NUCLEOTIDE SEQUENCE</scope>
    <source>
        <strain evidence="5">CBHHK067</strain>
    </source>
</reference>
<proteinExistence type="inferred from homology"/>
<name>A0AAD7GG70_MYCRO</name>
<sequence length="338" mass="36850">MNGILSSIAWGYIRIGWRNVVIIGRQRVNMSDEISKGNRAIGRRRYPGWRPIRPLRGIALSRVLRTSILFDSSEYRNAPAAEMHIVIGFDGVPPAAFRATARRAIEQYGKTTFVQHKVSKVERTPTGFIVNGQWTSRKLIIATGSTDILPEVPGLRALWGKSIFHCAFCHGAEVANKHGALWGAPMLNNAPFFSITPNLLLLLNGQSVPDSLQAFYNNFTASRNPVIAPTVSRVEERPGTPGVIIHFEDGRSPVEFDFIVMHPASKQAAPFAEQLGLELDEKNDIVVNGPFGATSVPGVFASGDAATMMKTVPHAMHTGTTNAAGVVFQLVNEDLGRA</sequence>
<evidence type="ECO:0000256" key="3">
    <source>
        <dbReference type="ARBA" id="ARBA00023002"/>
    </source>
</evidence>
<dbReference type="SUPFAM" id="SSF51905">
    <property type="entry name" value="FAD/NAD(P)-binding domain"/>
    <property type="match status" value="1"/>
</dbReference>